<dbReference type="Proteomes" id="UP001152747">
    <property type="component" value="Unassembled WGS sequence"/>
</dbReference>
<feature type="domain" description="Far11/STRP C-terminal" evidence="4">
    <location>
        <begin position="524"/>
        <end position="923"/>
    </location>
</feature>
<dbReference type="SMART" id="SM01293">
    <property type="entry name" value="DUF3402"/>
    <property type="match status" value="1"/>
</dbReference>
<evidence type="ECO:0000256" key="2">
    <source>
        <dbReference type="SAM" id="MobiDB-lite"/>
    </source>
</evidence>
<feature type="region of interest" description="Disordered" evidence="2">
    <location>
        <begin position="1"/>
        <end position="30"/>
    </location>
</feature>
<evidence type="ECO:0000259" key="4">
    <source>
        <dbReference type="SMART" id="SM01293"/>
    </source>
</evidence>
<feature type="compositionally biased region" description="Basic and acidic residues" evidence="2">
    <location>
        <begin position="454"/>
        <end position="466"/>
    </location>
</feature>
<keyword evidence="6" id="KW-1185">Reference proteome</keyword>
<comment type="similarity">
    <text evidence="1">Belongs to the STRIP family.</text>
</comment>
<name>A0A9P1IC41_9PELO</name>
<feature type="domain" description="Far11/STRP N-terminal" evidence="3">
    <location>
        <begin position="65"/>
        <end position="407"/>
    </location>
</feature>
<sequence length="954" mass="110473">MGIRPNFAEDVYGDRKTEESDQPEYSESSLAHRRSANVLKLKQVKEAQPLIGTGIGPINENVEIDKDLDFEYGDSDTGIKEMAELYSYSEMEEFALNINCWKEYMETFEDSINPLPRNFEDLTESQKDFVIQDLCTRMESADSGIRLKSARNILFILQGSVTDFANPENEQIEYQYDKNLMMNVPVQKSKELDPDGPLQVYQRAVKNSFVCYRNGVYQSLCTLLMTEIKEPYEFLPSNDGRISKASSRDSKHASYADLSDSERNKQGPTMADNEMLRIIMSSIYHMIVQILDEKSGRGISEAQNIKEKEARLLFKDDIQEPIENGNEPLLIVLLNMLHPFYIGTSPHYPIKKMVLLIWKVLLLTLGGWQDIESKKQEKRKKAGLEIMENTLKVAESMPAFILKEQDEVKNLAHRPGTLARAGMMARQMAYNDDSGRDDDDPPESASSSSGNEEVDNRQNENNDKSGEQTPRVGSPVPVIPQRKILPWRSKTTSADIEKFIESGRHKYFNYNFDNSDTTTLFGFPPSFIGAVNILRKNRYESLSEKQIAEDEELNRYLFSRKEAIEETKTEEIYRKLLPNMSQYICSLVKVLVSSVPSNKEGLNVLIDLLTPEMEASDILSNSISLDHSTSSPLEDGFRLAIDINRHKEIIVKSLSSILLLLVKHFKLNHIYQFEFICQQIVYVNGIPLILKFLDQNTTKYIQSRHEIYAYNYPQCLYHYVRNGEEWPILTQDNIEEPRSPYAGPYFMWRNVFYTINLVRLLNKLVKGKNDRVKMLMAFKSAPILKRLLKVRVSILQLYILKAIKMQSRFLGRQWRKTNMATISAIYSRVRHRMTDDWAFSSDIKRKCDYQKEDNLIKASIERFHSRRYAKYYPQFAIEVNDAPMPGDDYLNRVDMRDFEPVDNCAHSVLGLDITLGKKFKQNYEKWMEQEVFRAKINWDKLLIETRGFEDLLLS</sequence>
<dbReference type="InterPro" id="IPR012486">
    <property type="entry name" value="Far11/STRP_N"/>
</dbReference>
<evidence type="ECO:0000313" key="5">
    <source>
        <dbReference type="EMBL" id="CAI5442469.1"/>
    </source>
</evidence>
<evidence type="ECO:0000259" key="3">
    <source>
        <dbReference type="SMART" id="SM01292"/>
    </source>
</evidence>
<dbReference type="PANTHER" id="PTHR13239:SF4">
    <property type="entry name" value="AT25231P"/>
    <property type="match status" value="1"/>
</dbReference>
<organism evidence="5 6">
    <name type="scientific">Caenorhabditis angaria</name>
    <dbReference type="NCBI Taxonomy" id="860376"/>
    <lineage>
        <taxon>Eukaryota</taxon>
        <taxon>Metazoa</taxon>
        <taxon>Ecdysozoa</taxon>
        <taxon>Nematoda</taxon>
        <taxon>Chromadorea</taxon>
        <taxon>Rhabditida</taxon>
        <taxon>Rhabditina</taxon>
        <taxon>Rhabditomorpha</taxon>
        <taxon>Rhabditoidea</taxon>
        <taxon>Rhabditidae</taxon>
        <taxon>Peloderinae</taxon>
        <taxon>Caenorhabditis</taxon>
    </lineage>
</organism>
<dbReference type="InterPro" id="IPR021819">
    <property type="entry name" value="Far11/STRP_C"/>
</dbReference>
<dbReference type="InterPro" id="IPR040185">
    <property type="entry name" value="Far11/STRP"/>
</dbReference>
<evidence type="ECO:0000313" key="6">
    <source>
        <dbReference type="Proteomes" id="UP001152747"/>
    </source>
</evidence>
<proteinExistence type="inferred from homology"/>
<dbReference type="AlphaFoldDB" id="A0A9P1IC41"/>
<dbReference type="GO" id="GO:0005829">
    <property type="term" value="C:cytosol"/>
    <property type="evidence" value="ECO:0007669"/>
    <property type="project" value="TreeGrafter"/>
</dbReference>
<reference evidence="5" key="1">
    <citation type="submission" date="2022-11" db="EMBL/GenBank/DDBJ databases">
        <authorList>
            <person name="Kikuchi T."/>
        </authorList>
    </citation>
    <scope>NUCLEOTIDE SEQUENCE</scope>
    <source>
        <strain evidence="5">PS1010</strain>
    </source>
</reference>
<gene>
    <name evidence="5" type="ORF">CAMP_LOCUS5106</name>
</gene>
<dbReference type="GO" id="GO:0007010">
    <property type="term" value="P:cytoskeleton organization"/>
    <property type="evidence" value="ECO:0007669"/>
    <property type="project" value="TreeGrafter"/>
</dbReference>
<feature type="region of interest" description="Disordered" evidence="2">
    <location>
        <begin position="239"/>
        <end position="270"/>
    </location>
</feature>
<evidence type="ECO:0000256" key="1">
    <source>
        <dbReference type="ARBA" id="ARBA00007062"/>
    </source>
</evidence>
<dbReference type="Pfam" id="PF07923">
    <property type="entry name" value="N1221"/>
    <property type="match status" value="1"/>
</dbReference>
<accession>A0A9P1IC41</accession>
<dbReference type="EMBL" id="CANHGI010000002">
    <property type="protein sequence ID" value="CAI5442469.1"/>
    <property type="molecule type" value="Genomic_DNA"/>
</dbReference>
<dbReference type="PANTHER" id="PTHR13239">
    <property type="entry name" value="PROTEIN REQUIRED FOR HYPHAL ANASTOMOSIS HAM-2"/>
    <property type="match status" value="1"/>
</dbReference>
<comment type="caution">
    <text evidence="5">The sequence shown here is derived from an EMBL/GenBank/DDBJ whole genome shotgun (WGS) entry which is preliminary data.</text>
</comment>
<dbReference type="SMART" id="SM01292">
    <property type="entry name" value="N1221"/>
    <property type="match status" value="1"/>
</dbReference>
<protein>
    <submittedName>
        <fullName evidence="5">Uncharacterized protein</fullName>
    </submittedName>
</protein>
<feature type="region of interest" description="Disordered" evidence="2">
    <location>
        <begin position="430"/>
        <end position="481"/>
    </location>
</feature>
<feature type="compositionally biased region" description="Basic and acidic residues" evidence="2">
    <location>
        <begin position="246"/>
        <end position="265"/>
    </location>
</feature>
<dbReference type="Pfam" id="PF11882">
    <property type="entry name" value="DUF3402"/>
    <property type="match status" value="2"/>
</dbReference>
<dbReference type="OrthoDB" id="18234at2759"/>